<organism evidence="13 14">
    <name type="scientific">Corynebacterium lactis RW2-5</name>
    <dbReference type="NCBI Taxonomy" id="1408189"/>
    <lineage>
        <taxon>Bacteria</taxon>
        <taxon>Bacillati</taxon>
        <taxon>Actinomycetota</taxon>
        <taxon>Actinomycetes</taxon>
        <taxon>Mycobacteriales</taxon>
        <taxon>Corynebacteriaceae</taxon>
        <taxon>Corynebacterium</taxon>
    </lineage>
</organism>
<name>A0A0K2H2M8_9CORY</name>
<evidence type="ECO:0000259" key="12">
    <source>
        <dbReference type="PROSITE" id="PS51671"/>
    </source>
</evidence>
<dbReference type="GO" id="GO:0009094">
    <property type="term" value="P:L-phenylalanine biosynthetic process"/>
    <property type="evidence" value="ECO:0007669"/>
    <property type="project" value="UniProtKB-UniPathway"/>
</dbReference>
<dbReference type="OrthoDB" id="9802281at2"/>
<sequence>MTTVTYLGPAGTFTEQALWNMARAGEIDPAGESAVQAVPVTSPAAALGAVRRGEADFACVAIESSVDGPVTPTFDALAAGPELQVFRETEVGVVFSILVRPGTKPEEVRTFTTHPVAYPQVKQWVDANLPGVEVHQASSNAAAAHQVADGIHDACAAPARAGELLNLEALATEVADVRGARTRFLLVGRPGVPTPRTGADRTSVSFTLPNQPGTLMRAMNEFAVREINLTRIESRPTRELFGLYRFYIDCNGHVDDPQVAAALASLHEYAEDLRFLGSWPVAEGGRRSVMTPPPDLTASIDWVDGLKEGRR</sequence>
<proteinExistence type="predicted"/>
<dbReference type="InterPro" id="IPR045865">
    <property type="entry name" value="ACT-like_dom_sf"/>
</dbReference>
<dbReference type="Pfam" id="PF00800">
    <property type="entry name" value="PDT"/>
    <property type="match status" value="1"/>
</dbReference>
<dbReference type="EMBL" id="CP006841">
    <property type="protein sequence ID" value="ALA68284.1"/>
    <property type="molecule type" value="Genomic_DNA"/>
</dbReference>
<dbReference type="GO" id="GO:0005737">
    <property type="term" value="C:cytoplasm"/>
    <property type="evidence" value="ECO:0007669"/>
    <property type="project" value="TreeGrafter"/>
</dbReference>
<dbReference type="CDD" id="cd13632">
    <property type="entry name" value="PBP2_Aa-PDT_like"/>
    <property type="match status" value="1"/>
</dbReference>
<dbReference type="InterPro" id="IPR008242">
    <property type="entry name" value="Chor_mutase/pphenate_deHydtase"/>
</dbReference>
<dbReference type="UniPathway" id="UPA00121">
    <property type="reaction ID" value="UER00345"/>
</dbReference>
<evidence type="ECO:0000256" key="1">
    <source>
        <dbReference type="ARBA" id="ARBA00004741"/>
    </source>
</evidence>
<dbReference type="Gene3D" id="3.40.190.10">
    <property type="entry name" value="Periplasmic binding protein-like II"/>
    <property type="match status" value="2"/>
</dbReference>
<dbReference type="NCBIfam" id="NF008865">
    <property type="entry name" value="PRK11898.1"/>
    <property type="match status" value="1"/>
</dbReference>
<protein>
    <recommendedName>
        <fullName evidence="3 10">Prephenate dehydratase</fullName>
        <shortName evidence="10">PDT</shortName>
        <ecNumber evidence="2 10">4.2.1.51</ecNumber>
    </recommendedName>
</protein>
<dbReference type="InterPro" id="IPR002912">
    <property type="entry name" value="ACT_dom"/>
</dbReference>
<dbReference type="EC" id="4.2.1.51" evidence="2 10"/>
<dbReference type="CDD" id="cd04905">
    <property type="entry name" value="ACT_CM-PDT"/>
    <property type="match status" value="1"/>
</dbReference>
<dbReference type="SUPFAM" id="SSF55021">
    <property type="entry name" value="ACT-like"/>
    <property type="match status" value="1"/>
</dbReference>
<feature type="domain" description="ACT" evidence="12">
    <location>
        <begin position="203"/>
        <end position="280"/>
    </location>
</feature>
<comment type="catalytic activity">
    <reaction evidence="8 10">
        <text>prephenate + H(+) = 3-phenylpyruvate + CO2 + H2O</text>
        <dbReference type="Rhea" id="RHEA:21648"/>
        <dbReference type="ChEBI" id="CHEBI:15377"/>
        <dbReference type="ChEBI" id="CHEBI:15378"/>
        <dbReference type="ChEBI" id="CHEBI:16526"/>
        <dbReference type="ChEBI" id="CHEBI:18005"/>
        <dbReference type="ChEBI" id="CHEBI:29934"/>
        <dbReference type="EC" id="4.2.1.51"/>
    </reaction>
</comment>
<evidence type="ECO:0000256" key="10">
    <source>
        <dbReference type="RuleBase" id="RU361254"/>
    </source>
</evidence>
<evidence type="ECO:0000256" key="8">
    <source>
        <dbReference type="ARBA" id="ARBA00047848"/>
    </source>
</evidence>
<evidence type="ECO:0000256" key="3">
    <source>
        <dbReference type="ARBA" id="ARBA00021872"/>
    </source>
</evidence>
<dbReference type="FunFam" id="3.30.70.260:FF:000012">
    <property type="entry name" value="Prephenate dehydratase"/>
    <property type="match status" value="1"/>
</dbReference>
<accession>A0A0K2H2M8</accession>
<dbReference type="PANTHER" id="PTHR21022:SF19">
    <property type="entry name" value="PREPHENATE DEHYDRATASE-RELATED"/>
    <property type="match status" value="1"/>
</dbReference>
<dbReference type="SUPFAM" id="SSF53850">
    <property type="entry name" value="Periplasmic binding protein-like II"/>
    <property type="match status" value="1"/>
</dbReference>
<keyword evidence="6 10" id="KW-0584">Phenylalanine biosynthesis</keyword>
<evidence type="ECO:0000256" key="5">
    <source>
        <dbReference type="ARBA" id="ARBA00023141"/>
    </source>
</evidence>
<evidence type="ECO:0000256" key="4">
    <source>
        <dbReference type="ARBA" id="ARBA00022605"/>
    </source>
</evidence>
<dbReference type="GO" id="GO:0004664">
    <property type="term" value="F:prephenate dehydratase activity"/>
    <property type="evidence" value="ECO:0007669"/>
    <property type="project" value="UniProtKB-UniRule"/>
</dbReference>
<feature type="domain" description="Prephenate dehydratase" evidence="11">
    <location>
        <begin position="3"/>
        <end position="189"/>
    </location>
</feature>
<keyword evidence="4 10" id="KW-0028">Amino-acid biosynthesis</keyword>
<dbReference type="InterPro" id="IPR001086">
    <property type="entry name" value="Preph_deHydtase"/>
</dbReference>
<keyword evidence="14" id="KW-1185">Reference proteome</keyword>
<keyword evidence="7 10" id="KW-0456">Lyase</keyword>
<comment type="pathway">
    <text evidence="1 10">Amino-acid biosynthesis; L-phenylalanine biosynthesis; phenylpyruvate from prephenate: step 1/1.</text>
</comment>
<dbReference type="RefSeq" id="WP_053413078.1">
    <property type="nucleotide sequence ID" value="NZ_CP006841.1"/>
</dbReference>
<dbReference type="AlphaFoldDB" id="A0A0K2H2M8"/>
<dbReference type="PROSITE" id="PS51671">
    <property type="entry name" value="ACT"/>
    <property type="match status" value="1"/>
</dbReference>
<feature type="site" description="Essential for prephenate dehydratase activity" evidence="9">
    <location>
        <position position="182"/>
    </location>
</feature>
<evidence type="ECO:0000256" key="9">
    <source>
        <dbReference type="PIRSR" id="PIRSR001500-2"/>
    </source>
</evidence>
<dbReference type="KEGG" id="clw:CLAC_12020"/>
<dbReference type="PIRSF" id="PIRSF001500">
    <property type="entry name" value="Chor_mut_pdt_Ppr"/>
    <property type="match status" value="1"/>
</dbReference>
<dbReference type="PROSITE" id="PS00858">
    <property type="entry name" value="PREPHENATE_DEHYDR_2"/>
    <property type="match status" value="1"/>
</dbReference>
<dbReference type="Gene3D" id="3.30.70.260">
    <property type="match status" value="1"/>
</dbReference>
<evidence type="ECO:0000259" key="11">
    <source>
        <dbReference type="PROSITE" id="PS51171"/>
    </source>
</evidence>
<gene>
    <name evidence="10" type="primary">pheA</name>
    <name evidence="13" type="ORF">CLAC_12020</name>
</gene>
<dbReference type="STRING" id="1408189.CLAC_12020"/>
<dbReference type="Pfam" id="PF01842">
    <property type="entry name" value="ACT"/>
    <property type="match status" value="1"/>
</dbReference>
<evidence type="ECO:0000256" key="2">
    <source>
        <dbReference type="ARBA" id="ARBA00013147"/>
    </source>
</evidence>
<evidence type="ECO:0000313" key="13">
    <source>
        <dbReference type="EMBL" id="ALA68284.1"/>
    </source>
</evidence>
<evidence type="ECO:0000256" key="6">
    <source>
        <dbReference type="ARBA" id="ARBA00023222"/>
    </source>
</evidence>
<keyword evidence="5 10" id="KW-0057">Aromatic amino acid biosynthesis</keyword>
<dbReference type="PANTHER" id="PTHR21022">
    <property type="entry name" value="PREPHENATE DEHYDRATASE P PROTEIN"/>
    <property type="match status" value="1"/>
</dbReference>
<dbReference type="PROSITE" id="PS51171">
    <property type="entry name" value="PREPHENATE_DEHYDR_3"/>
    <property type="match status" value="1"/>
</dbReference>
<reference evidence="13 14" key="1">
    <citation type="submission" date="2013-10" db="EMBL/GenBank/DDBJ databases">
        <title>Complete genome sequence of Corynebacterium lactis DSM 45799(T), isolated from raw cow milk.</title>
        <authorList>
            <person name="Ruckert C."/>
            <person name="Albersmeier A."/>
            <person name="Lipski A."/>
            <person name="Kalinowski J."/>
        </authorList>
    </citation>
    <scope>NUCLEOTIDE SEQUENCE [LARGE SCALE GENOMIC DNA]</scope>
    <source>
        <strain evidence="13 14">RW2-5</strain>
    </source>
</reference>
<dbReference type="Proteomes" id="UP000058446">
    <property type="component" value="Chromosome"/>
</dbReference>
<evidence type="ECO:0000313" key="14">
    <source>
        <dbReference type="Proteomes" id="UP000058446"/>
    </source>
</evidence>
<dbReference type="InterPro" id="IPR018528">
    <property type="entry name" value="Preph_deHydtase_CS"/>
</dbReference>
<evidence type="ECO:0000256" key="7">
    <source>
        <dbReference type="ARBA" id="ARBA00023239"/>
    </source>
</evidence>
<dbReference type="PATRIC" id="fig|1408189.4.peg.2425"/>